<dbReference type="RefSeq" id="WP_107348315.1">
    <property type="nucleotide sequence ID" value="NZ_PYMH01000002.1"/>
</dbReference>
<sequence>MKKIALIIVGLFIANSAVAYELQGRNDISQITPQKVEYQPSSYVPTSKELQGQSDRTHFPKLKTKFTKSEYKPSFDDIKGRS</sequence>
<keyword evidence="3" id="KW-1185">Reference proteome</keyword>
<dbReference type="Proteomes" id="UP000241222">
    <property type="component" value="Unassembled WGS sequence"/>
</dbReference>
<feature type="chain" id="PRO_5015597733" evidence="1">
    <location>
        <begin position="20"/>
        <end position="82"/>
    </location>
</feature>
<dbReference type="EMBL" id="PYMH01000002">
    <property type="protein sequence ID" value="PSU34992.1"/>
    <property type="molecule type" value="Genomic_DNA"/>
</dbReference>
<evidence type="ECO:0000313" key="3">
    <source>
        <dbReference type="Proteomes" id="UP000241222"/>
    </source>
</evidence>
<gene>
    <name evidence="2" type="ORF">C9I99_07955</name>
</gene>
<proteinExistence type="predicted"/>
<keyword evidence="1" id="KW-0732">Signal</keyword>
<accession>A0A2T3J1N6</accession>
<dbReference type="OrthoDB" id="5827888at2"/>
<comment type="caution">
    <text evidence="2">The sequence shown here is derived from an EMBL/GenBank/DDBJ whole genome shotgun (WGS) entry which is preliminary data.</text>
</comment>
<evidence type="ECO:0000313" key="2">
    <source>
        <dbReference type="EMBL" id="PSU34992.1"/>
    </source>
</evidence>
<dbReference type="AlphaFoldDB" id="A0A2T3J1N6"/>
<evidence type="ECO:0000256" key="1">
    <source>
        <dbReference type="SAM" id="SignalP"/>
    </source>
</evidence>
<reference evidence="2 3" key="1">
    <citation type="submission" date="2018-03" db="EMBL/GenBank/DDBJ databases">
        <title>Whole genome sequencing of Histamine producing bacteria.</title>
        <authorList>
            <person name="Butler K."/>
        </authorList>
    </citation>
    <scope>NUCLEOTIDE SEQUENCE [LARGE SCALE GENOMIC DNA]</scope>
    <source>
        <strain evidence="2 3">JCM 13586</strain>
    </source>
</reference>
<feature type="signal peptide" evidence="1">
    <location>
        <begin position="1"/>
        <end position="19"/>
    </location>
</feature>
<organism evidence="2 3">
    <name type="scientific">Photobacterium lutimaris</name>
    <dbReference type="NCBI Taxonomy" id="388278"/>
    <lineage>
        <taxon>Bacteria</taxon>
        <taxon>Pseudomonadati</taxon>
        <taxon>Pseudomonadota</taxon>
        <taxon>Gammaproteobacteria</taxon>
        <taxon>Vibrionales</taxon>
        <taxon>Vibrionaceae</taxon>
        <taxon>Photobacterium</taxon>
    </lineage>
</organism>
<protein>
    <submittedName>
        <fullName evidence="2">Uncharacterized protein</fullName>
    </submittedName>
</protein>
<name>A0A2T3J1N6_9GAMM</name>